<evidence type="ECO:0000259" key="3">
    <source>
        <dbReference type="PROSITE" id="PS50893"/>
    </source>
</evidence>
<feature type="domain" description="ABC transporter" evidence="3">
    <location>
        <begin position="5"/>
        <end position="227"/>
    </location>
</feature>
<name>A0ABX2DHF9_9BACL</name>
<dbReference type="InterPro" id="IPR003439">
    <property type="entry name" value="ABC_transporter-like_ATP-bd"/>
</dbReference>
<keyword evidence="5" id="KW-1185">Reference proteome</keyword>
<dbReference type="EMBL" id="JABMKX010000001">
    <property type="protein sequence ID" value="NQX44049.1"/>
    <property type="molecule type" value="Genomic_DNA"/>
</dbReference>
<reference evidence="4 5" key="1">
    <citation type="submission" date="2020-05" db="EMBL/GenBank/DDBJ databases">
        <title>Paenibacillus glebae, sp. nov., Paenibacillus humi sp. nov., Paenibacillus pedi sp. nov., Paenibacillus terrestris sp. nov. and Paenibacillus terricola sp. nov., isolated from a forest top soil sample.</title>
        <authorList>
            <person name="Qi S."/>
            <person name="Carlier A."/>
            <person name="Cnockaert M."/>
            <person name="Vandamme P."/>
        </authorList>
    </citation>
    <scope>NUCLEOTIDE SEQUENCE [LARGE SCALE GENOMIC DNA]</scope>
    <source>
        <strain evidence="4 5">LMG 29502</strain>
    </source>
</reference>
<dbReference type="Pfam" id="PF00005">
    <property type="entry name" value="ABC_tran"/>
    <property type="match status" value="1"/>
</dbReference>
<sequence>MDELLEIQNVTKRFGSRQALNEVSFRLGAGTITGLLGSNGSGKSTLMKLIAGLSRPSSGRISVIGVPVGMDSKSLVSFMPDVPVTESWMKVGDALRFQQDFYPDFDQSKALRMLEFMKLRTEDKVRTLSKGMNERLQLTLALSRRARLYLLDEPIGGVDPVARTKILNALMEFYEEDSSILLSTHLVTDIERIFDEVIFLKDGEIVLHHSVEALRQERGKSIDELFREVFAEC</sequence>
<proteinExistence type="predicted"/>
<dbReference type="InterPro" id="IPR003593">
    <property type="entry name" value="AAA+_ATPase"/>
</dbReference>
<evidence type="ECO:0000256" key="2">
    <source>
        <dbReference type="ARBA" id="ARBA00022840"/>
    </source>
</evidence>
<dbReference type="Proteomes" id="UP000711047">
    <property type="component" value="Unassembled WGS sequence"/>
</dbReference>
<dbReference type="SMART" id="SM00382">
    <property type="entry name" value="AAA"/>
    <property type="match status" value="1"/>
</dbReference>
<protein>
    <submittedName>
        <fullName evidence="4">ABC transporter ATP-binding protein</fullName>
    </submittedName>
</protein>
<evidence type="ECO:0000256" key="1">
    <source>
        <dbReference type="ARBA" id="ARBA00022741"/>
    </source>
</evidence>
<evidence type="ECO:0000313" key="4">
    <source>
        <dbReference type="EMBL" id="NQX44049.1"/>
    </source>
</evidence>
<dbReference type="Gene3D" id="3.40.50.300">
    <property type="entry name" value="P-loop containing nucleotide triphosphate hydrolases"/>
    <property type="match status" value="1"/>
</dbReference>
<keyword evidence="1" id="KW-0547">Nucleotide-binding</keyword>
<dbReference type="CDD" id="cd03230">
    <property type="entry name" value="ABC_DR_subfamily_A"/>
    <property type="match status" value="1"/>
</dbReference>
<keyword evidence="2 4" id="KW-0067">ATP-binding</keyword>
<dbReference type="InterPro" id="IPR027417">
    <property type="entry name" value="P-loop_NTPase"/>
</dbReference>
<comment type="caution">
    <text evidence="4">The sequence shown here is derived from an EMBL/GenBank/DDBJ whole genome shotgun (WGS) entry which is preliminary data.</text>
</comment>
<organism evidence="4 5">
    <name type="scientific">Paenibacillus tritici</name>
    <dbReference type="NCBI Taxonomy" id="1873425"/>
    <lineage>
        <taxon>Bacteria</taxon>
        <taxon>Bacillati</taxon>
        <taxon>Bacillota</taxon>
        <taxon>Bacilli</taxon>
        <taxon>Bacillales</taxon>
        <taxon>Paenibacillaceae</taxon>
        <taxon>Paenibacillus</taxon>
    </lineage>
</organism>
<dbReference type="PANTHER" id="PTHR43158:SF1">
    <property type="entry name" value="ABC TRANSPORTER, ATP-BINDING PROTEIN"/>
    <property type="match status" value="1"/>
</dbReference>
<dbReference type="SUPFAM" id="SSF52540">
    <property type="entry name" value="P-loop containing nucleoside triphosphate hydrolases"/>
    <property type="match status" value="1"/>
</dbReference>
<gene>
    <name evidence="4" type="ORF">HQN87_01790</name>
</gene>
<evidence type="ECO:0000313" key="5">
    <source>
        <dbReference type="Proteomes" id="UP000711047"/>
    </source>
</evidence>
<dbReference type="PROSITE" id="PS50893">
    <property type="entry name" value="ABC_TRANSPORTER_2"/>
    <property type="match status" value="1"/>
</dbReference>
<dbReference type="GO" id="GO:0005524">
    <property type="term" value="F:ATP binding"/>
    <property type="evidence" value="ECO:0007669"/>
    <property type="project" value="UniProtKB-KW"/>
</dbReference>
<dbReference type="PANTHER" id="PTHR43158">
    <property type="entry name" value="SKFA PEPTIDE EXPORT ATP-BINDING PROTEIN SKFE"/>
    <property type="match status" value="1"/>
</dbReference>
<dbReference type="RefSeq" id="WP_173126797.1">
    <property type="nucleotide sequence ID" value="NZ_JABMKX010000001.1"/>
</dbReference>
<accession>A0ABX2DHF9</accession>